<dbReference type="RefSeq" id="WP_369455128.1">
    <property type="nucleotide sequence ID" value="NZ_JBGCUO010000001.1"/>
</dbReference>
<evidence type="ECO:0000256" key="1">
    <source>
        <dbReference type="ARBA" id="ARBA00004141"/>
    </source>
</evidence>
<dbReference type="InterPro" id="IPR052165">
    <property type="entry name" value="Membrane_assoc_protease"/>
</dbReference>
<dbReference type="PANTHER" id="PTHR33507">
    <property type="entry name" value="INNER MEMBRANE PROTEIN YBBJ"/>
    <property type="match status" value="1"/>
</dbReference>
<comment type="subcellular location">
    <subcellularLocation>
        <location evidence="1">Membrane</location>
        <topology evidence="1">Multi-pass membrane protein</topology>
    </subcellularLocation>
</comment>
<keyword evidence="2 5" id="KW-0812">Transmembrane</keyword>
<protein>
    <submittedName>
        <fullName evidence="7">NfeD family protein</fullName>
    </submittedName>
</protein>
<comment type="caution">
    <text evidence="7">The sequence shown here is derived from an EMBL/GenBank/DDBJ whole genome shotgun (WGS) entry which is preliminary data.</text>
</comment>
<dbReference type="InterPro" id="IPR012340">
    <property type="entry name" value="NA-bd_OB-fold"/>
</dbReference>
<keyword evidence="3 5" id="KW-1133">Transmembrane helix</keyword>
<feature type="domain" description="NfeD-like C-terminal" evidence="6">
    <location>
        <begin position="100"/>
        <end position="150"/>
    </location>
</feature>
<organism evidence="7 8">
    <name type="scientific">Isoalcanivorax beigongshangi</name>
    <dbReference type="NCBI Taxonomy" id="3238810"/>
    <lineage>
        <taxon>Bacteria</taxon>
        <taxon>Pseudomonadati</taxon>
        <taxon>Pseudomonadota</taxon>
        <taxon>Gammaproteobacteria</taxon>
        <taxon>Oceanospirillales</taxon>
        <taxon>Alcanivoracaceae</taxon>
        <taxon>Isoalcanivorax</taxon>
    </lineage>
</organism>
<keyword evidence="8" id="KW-1185">Reference proteome</keyword>
<gene>
    <name evidence="7" type="ORF">AB5I84_06915</name>
</gene>
<proteinExistence type="predicted"/>
<dbReference type="PANTHER" id="PTHR33507:SF3">
    <property type="entry name" value="INNER MEMBRANE PROTEIN YBBJ"/>
    <property type="match status" value="1"/>
</dbReference>
<feature type="transmembrane region" description="Helical" evidence="5">
    <location>
        <begin position="57"/>
        <end position="73"/>
    </location>
</feature>
<evidence type="ECO:0000256" key="4">
    <source>
        <dbReference type="ARBA" id="ARBA00023136"/>
    </source>
</evidence>
<reference evidence="7 8" key="1">
    <citation type="submission" date="2024-07" db="EMBL/GenBank/DDBJ databases">
        <authorList>
            <person name="Ren Q."/>
        </authorList>
    </citation>
    <scope>NUCLEOTIDE SEQUENCE [LARGE SCALE GENOMIC DNA]</scope>
    <source>
        <strain evidence="7 8">REN37</strain>
    </source>
</reference>
<evidence type="ECO:0000256" key="3">
    <source>
        <dbReference type="ARBA" id="ARBA00022989"/>
    </source>
</evidence>
<dbReference type="SUPFAM" id="SSF141322">
    <property type="entry name" value="NfeD domain-like"/>
    <property type="match status" value="1"/>
</dbReference>
<evidence type="ECO:0000313" key="7">
    <source>
        <dbReference type="EMBL" id="MEY1661879.1"/>
    </source>
</evidence>
<dbReference type="Gene3D" id="2.40.50.140">
    <property type="entry name" value="Nucleic acid-binding proteins"/>
    <property type="match status" value="1"/>
</dbReference>
<accession>A0ABV4AGP5</accession>
<evidence type="ECO:0000259" key="6">
    <source>
        <dbReference type="Pfam" id="PF01957"/>
    </source>
</evidence>
<evidence type="ECO:0000256" key="5">
    <source>
        <dbReference type="SAM" id="Phobius"/>
    </source>
</evidence>
<dbReference type="InterPro" id="IPR002810">
    <property type="entry name" value="NfeD-like_C"/>
</dbReference>
<feature type="transmembrane region" description="Helical" evidence="5">
    <location>
        <begin position="30"/>
        <end position="51"/>
    </location>
</feature>
<sequence>MQEIEWMIPVYGWWFIFGFLLVISEFVIPGVIAVFFGFGALLVGVLVWAGVLNSFDMQVWTFALASIVILFGLRRRFKRWLKGNVIDRGQGGDMHSDTYGQRVAVMTDFDNGRGVVQLHGARWDAESEDALVAGDSAWVCGNHGIVLKVARQAPN</sequence>
<keyword evidence="4 5" id="KW-0472">Membrane</keyword>
<evidence type="ECO:0000256" key="2">
    <source>
        <dbReference type="ARBA" id="ARBA00022692"/>
    </source>
</evidence>
<name>A0ABV4AGP5_9GAMM</name>
<evidence type="ECO:0000313" key="8">
    <source>
        <dbReference type="Proteomes" id="UP001562065"/>
    </source>
</evidence>
<dbReference type="Proteomes" id="UP001562065">
    <property type="component" value="Unassembled WGS sequence"/>
</dbReference>
<dbReference type="Pfam" id="PF01957">
    <property type="entry name" value="NfeD"/>
    <property type="match status" value="1"/>
</dbReference>
<feature type="transmembrane region" description="Helical" evidence="5">
    <location>
        <begin position="6"/>
        <end position="23"/>
    </location>
</feature>
<dbReference type="EMBL" id="JBGCUO010000001">
    <property type="protein sequence ID" value="MEY1661879.1"/>
    <property type="molecule type" value="Genomic_DNA"/>
</dbReference>